<evidence type="ECO:0000313" key="3">
    <source>
        <dbReference type="Proteomes" id="UP001064489"/>
    </source>
</evidence>
<gene>
    <name evidence="2" type="ORF">LWI28_012330</name>
</gene>
<evidence type="ECO:0000313" key="2">
    <source>
        <dbReference type="EMBL" id="KAI9200724.1"/>
    </source>
</evidence>
<dbReference type="Proteomes" id="UP001064489">
    <property type="component" value="Chromosome 9"/>
</dbReference>
<organism evidence="2 3">
    <name type="scientific">Acer negundo</name>
    <name type="common">Box elder</name>
    <dbReference type="NCBI Taxonomy" id="4023"/>
    <lineage>
        <taxon>Eukaryota</taxon>
        <taxon>Viridiplantae</taxon>
        <taxon>Streptophyta</taxon>
        <taxon>Embryophyta</taxon>
        <taxon>Tracheophyta</taxon>
        <taxon>Spermatophyta</taxon>
        <taxon>Magnoliopsida</taxon>
        <taxon>eudicotyledons</taxon>
        <taxon>Gunneridae</taxon>
        <taxon>Pentapetalae</taxon>
        <taxon>rosids</taxon>
        <taxon>malvids</taxon>
        <taxon>Sapindales</taxon>
        <taxon>Sapindaceae</taxon>
        <taxon>Hippocastanoideae</taxon>
        <taxon>Acereae</taxon>
        <taxon>Acer</taxon>
    </lineage>
</organism>
<sequence>MADGRYVKLKSVQHAKLQTPLRKHVARGSWAASSGDLVTGWIGLHLQQYLSQLILRLYPPLLRLAPKNLPRFHRLSPTGKNNSINNSKGNSGIMSSDLRSHGSGHHSRSVMDDGTMATFFYNSSKLSITMALEKQAIVVGIDDREHIEYALKWTLDHFFTNFVSNPPFKLVVHAKPSPPFPMSQ</sequence>
<reference evidence="2" key="2">
    <citation type="submission" date="2023-02" db="EMBL/GenBank/DDBJ databases">
        <authorList>
            <person name="Swenson N.G."/>
            <person name="Wegrzyn J.L."/>
            <person name="Mcevoy S.L."/>
        </authorList>
    </citation>
    <scope>NUCLEOTIDE SEQUENCE</scope>
    <source>
        <strain evidence="2">91603</strain>
        <tissue evidence="2">Leaf</tissue>
    </source>
</reference>
<proteinExistence type="predicted"/>
<comment type="caution">
    <text evidence="2">The sequence shown here is derived from an EMBL/GenBank/DDBJ whole genome shotgun (WGS) entry which is preliminary data.</text>
</comment>
<dbReference type="AlphaFoldDB" id="A0AAD5JTI0"/>
<protein>
    <submittedName>
        <fullName evidence="2">Uncharacterized protein</fullName>
    </submittedName>
</protein>
<name>A0AAD5JTI0_ACENE</name>
<accession>A0AAD5JTI0</accession>
<evidence type="ECO:0000256" key="1">
    <source>
        <dbReference type="SAM" id="MobiDB-lite"/>
    </source>
</evidence>
<feature type="region of interest" description="Disordered" evidence="1">
    <location>
        <begin position="75"/>
        <end position="108"/>
    </location>
</feature>
<dbReference type="EMBL" id="JAJSOW010000001">
    <property type="protein sequence ID" value="KAI9200724.1"/>
    <property type="molecule type" value="Genomic_DNA"/>
</dbReference>
<keyword evidence="3" id="KW-1185">Reference proteome</keyword>
<feature type="compositionally biased region" description="Low complexity" evidence="1">
    <location>
        <begin position="79"/>
        <end position="97"/>
    </location>
</feature>
<reference evidence="2" key="1">
    <citation type="journal article" date="2022" name="Plant J.">
        <title>Strategies of tolerance reflected in two North American maple genomes.</title>
        <authorList>
            <person name="McEvoy S.L."/>
            <person name="Sezen U.U."/>
            <person name="Trouern-Trend A."/>
            <person name="McMahon S.M."/>
            <person name="Schaberg P.G."/>
            <person name="Yang J."/>
            <person name="Wegrzyn J.L."/>
            <person name="Swenson N.G."/>
        </authorList>
    </citation>
    <scope>NUCLEOTIDE SEQUENCE</scope>
    <source>
        <strain evidence="2">91603</strain>
    </source>
</reference>